<comment type="caution">
    <text evidence="2">The sequence shown here is derived from an EMBL/GenBank/DDBJ whole genome shotgun (WGS) entry which is preliminary data.</text>
</comment>
<dbReference type="InterPro" id="IPR000719">
    <property type="entry name" value="Prot_kinase_dom"/>
</dbReference>
<protein>
    <recommendedName>
        <fullName evidence="1">Protein kinase domain-containing protein</fullName>
    </recommendedName>
</protein>
<dbReference type="STRING" id="78410.A0A0P7B7X0"/>
<name>A0A0P7B7X0_9HYPO</name>
<evidence type="ECO:0000259" key="1">
    <source>
        <dbReference type="PROSITE" id="PS50011"/>
    </source>
</evidence>
<dbReference type="GO" id="GO:0005524">
    <property type="term" value="F:ATP binding"/>
    <property type="evidence" value="ECO:0007669"/>
    <property type="project" value="InterPro"/>
</dbReference>
<keyword evidence="3" id="KW-1185">Reference proteome</keyword>
<dbReference type="Gene3D" id="1.10.510.10">
    <property type="entry name" value="Transferase(Phosphotransferase) domain 1"/>
    <property type="match status" value="1"/>
</dbReference>
<feature type="domain" description="Protein kinase" evidence="1">
    <location>
        <begin position="1"/>
        <end position="205"/>
    </location>
</feature>
<proteinExistence type="predicted"/>
<dbReference type="InterPro" id="IPR011009">
    <property type="entry name" value="Kinase-like_dom_sf"/>
</dbReference>
<dbReference type="EMBL" id="LKCW01000146">
    <property type="protein sequence ID" value="KPM38033.1"/>
    <property type="molecule type" value="Genomic_DNA"/>
</dbReference>
<evidence type="ECO:0000313" key="2">
    <source>
        <dbReference type="EMBL" id="KPM38033.1"/>
    </source>
</evidence>
<evidence type="ECO:0000313" key="3">
    <source>
        <dbReference type="Proteomes" id="UP000050424"/>
    </source>
</evidence>
<gene>
    <name evidence="2" type="ORF">AK830_g8537</name>
</gene>
<reference evidence="2 3" key="1">
    <citation type="submission" date="2015-09" db="EMBL/GenBank/DDBJ databases">
        <title>Draft genome of a European isolate of the apple canker pathogen Neonectria ditissima.</title>
        <authorList>
            <person name="Gomez-Cortecero A."/>
            <person name="Harrison R.J."/>
            <person name="Armitage A.D."/>
        </authorList>
    </citation>
    <scope>NUCLEOTIDE SEQUENCE [LARGE SCALE GENOMIC DNA]</scope>
    <source>
        <strain evidence="2 3">R09/05</strain>
    </source>
</reference>
<sequence>MDQKETNANVDEPMSRYPIFCYPTFKPEITVALESLPDTYIKDFLPGVYPWGKPWEFVVKMLQEVKVYEALKDHPHPNIVRYFGAAVKGDTIIGMCLSKHTSELDEKLASATITERQMYCKEIEDGIRHLHQLGFIHNNLNPESIKMMDNTPIIVNFHECRLKGERMERNRERTWWCLEGAQFALPENDLYSFKKLKKFIMAGQK</sequence>
<accession>A0A0P7B7X0</accession>
<dbReference type="Proteomes" id="UP000050424">
    <property type="component" value="Unassembled WGS sequence"/>
</dbReference>
<dbReference type="OrthoDB" id="4062651at2759"/>
<dbReference type="GO" id="GO:0004672">
    <property type="term" value="F:protein kinase activity"/>
    <property type="evidence" value="ECO:0007669"/>
    <property type="project" value="InterPro"/>
</dbReference>
<organism evidence="2 3">
    <name type="scientific">Neonectria ditissima</name>
    <dbReference type="NCBI Taxonomy" id="78410"/>
    <lineage>
        <taxon>Eukaryota</taxon>
        <taxon>Fungi</taxon>
        <taxon>Dikarya</taxon>
        <taxon>Ascomycota</taxon>
        <taxon>Pezizomycotina</taxon>
        <taxon>Sordariomycetes</taxon>
        <taxon>Hypocreomycetidae</taxon>
        <taxon>Hypocreales</taxon>
        <taxon>Nectriaceae</taxon>
        <taxon>Neonectria</taxon>
    </lineage>
</organism>
<dbReference type="PROSITE" id="PS50011">
    <property type="entry name" value="PROTEIN_KINASE_DOM"/>
    <property type="match status" value="1"/>
</dbReference>
<dbReference type="SUPFAM" id="SSF56112">
    <property type="entry name" value="Protein kinase-like (PK-like)"/>
    <property type="match status" value="1"/>
</dbReference>
<dbReference type="AlphaFoldDB" id="A0A0P7B7X0"/>